<dbReference type="PROSITE" id="PS51192">
    <property type="entry name" value="HELICASE_ATP_BIND_1"/>
    <property type="match status" value="1"/>
</dbReference>
<evidence type="ECO:0000256" key="3">
    <source>
        <dbReference type="ARBA" id="ARBA00022801"/>
    </source>
</evidence>
<dbReference type="CDD" id="cd17917">
    <property type="entry name" value="DEXHc_RHA-like"/>
    <property type="match status" value="1"/>
</dbReference>
<dbReference type="PROSITE" id="PS51194">
    <property type="entry name" value="HELICASE_CTER"/>
    <property type="match status" value="1"/>
</dbReference>
<dbReference type="Pfam" id="PF07717">
    <property type="entry name" value="OB_NTP_bind"/>
    <property type="match status" value="1"/>
</dbReference>
<feature type="region of interest" description="Disordered" evidence="7">
    <location>
        <begin position="640"/>
        <end position="664"/>
    </location>
</feature>
<dbReference type="InterPro" id="IPR056890">
    <property type="entry name" value="UBA_DHX29-like"/>
</dbReference>
<dbReference type="Pfam" id="PF24899">
    <property type="entry name" value="UBA_DHX29"/>
    <property type="match status" value="1"/>
</dbReference>
<evidence type="ECO:0000256" key="4">
    <source>
        <dbReference type="ARBA" id="ARBA00022806"/>
    </source>
</evidence>
<feature type="compositionally biased region" description="Acidic residues" evidence="7">
    <location>
        <begin position="326"/>
        <end position="335"/>
    </location>
</feature>
<sequence>MPPKQKKSSAATFPGKAINVGLKQKGQDAILAVVKEQFGKKANLTASSTDLGSKRLARKLESLYEQLVTIGFQERNVEQALSVCTLRSGESLSLEGVLDWLCLHLGPEELPAQFADPSSQEFKVTRGNLGVGHAGAVVSEEERLARIAARQEQADDPKYRALRRENNVSEQVEEPHDGHVKQWILQYSKRESEVEIARKTEARAQSSAKERWDALPPEEQLALLKDSYEEEKLKAKEARDSGRMGRREKAEMEARLKDIREQMSELNIVVGQRRREMKTLKEGWQSNGSGRDTDRGETGGGRGALEGKDEQEESTDLDECLTGMFGDEEDEEEMEDKGVDRSSLSGPGSSTQALAKHNEITERSVLGGLFGDDDDSEDTDGSEGAQKARSPRSTRSSPPPRETAEDSLPALWSLAPPSPDRAVPGVVVEASSKTVPPSTPQPQSVAPDSSPAPVLAVSLAAGIPKGWTGKTPRRQLEEYLKRKRLGKATFQKTSGKGCVLTLRDISDKFESVQEFGAYADAEHAAATRALYRLEPKLQLSRVLPPPFRDWWAEWQNEARRLREQEVAAVKQGKRDRISRLVNSMREGAALSAGEERTGDVRQGGDHCHVRDSPGVLALPSMSDLSWEEYVCLDEGLVEAEEGGAPTRGTGSQQEKTGGPRGDTALGERLRKAFEAKRGQARYQELARVRRELPVAATRESILHSIEKESVVVISGETGCGKSTQVAQYILEEALLLGEGHNVNLVCTQPRRVAAVSLAERVAQEMGEEGGAGGFGALVGYQIRMESKTTVATRLTFCTTGILLRKLQTDRDLSQYTHIILDEVHERQALGDFLLVVLRDLLKRRPTLRLVLMSATVNADLFSWYFGNCPVFTIPGRCFPVQEQYLEDTIEATGHFIEEGSVYALKEGRAQYQRATVEVSGRGGNTYSQALEWQEDEAVTEGRRGSRWVAFMEECREAGYSKATLKSMGRVDESVVNYELLEDLLRYIVEVEPTKVAKGESGWRTGGAILVFLPGLGEIRGILERLRGGRFFRDDNQYWLLPLHSTLSPAEQRKVFERPRHGVRKVILSTNIAETSVTVDDVVYVVDCGLVREIQQTKGRGGGRALVTTWCCRASAKQRMGRAGRVGPGVCFRLFSRHTFRTLMSEFAVPELQRTPLEELCLQIRANDLAPSCREFLLKAPEPPELVAIDAAVRVLREVGALASAEDGAEEPGQLKRKGGDNGRCLEGEEGILTPLGIHLAKLPMDVRLGKMLVFASLFQCLDPVLTVAAGLNGIKSPFLAPFGKEAEARAMHAKFEVRQSDFLTLVNTFQAYRSACLQGGAAEEHKFCSSHFLSKIALREMASLKSQFFGLLVDMQLVRKPQCLGTQGGGTVSYRALEDFMAGPEALRKGGGVNAEAQNINLVLAVVGAGLYPHVAHAVADPSKKNPSLYHGPMSAPSSPVYLHPSSVNYGVTYFTSPWLVFHEKFHTTRAYIAPTSVVSPYALLLFGGPLVVDHLNNRVVIDEWIEFTCPARTAVLFREMRKRLDEVLEVLVAKPLAGLENVESQKEVAVVDAIASLLRGEEIKAAWKPGSGDDPMSKGKSSHNKRNM</sequence>
<evidence type="ECO:0000256" key="1">
    <source>
        <dbReference type="ARBA" id="ARBA00012552"/>
    </source>
</evidence>
<dbReference type="EMBL" id="SDOX01000011">
    <property type="protein sequence ID" value="TFJ85590.1"/>
    <property type="molecule type" value="Genomic_DNA"/>
</dbReference>
<dbReference type="Pfam" id="PF24385">
    <property type="entry name" value="DSRM_DHX29"/>
    <property type="match status" value="1"/>
</dbReference>
<dbReference type="OrthoDB" id="5600252at2759"/>
<dbReference type="GO" id="GO:0003724">
    <property type="term" value="F:RNA helicase activity"/>
    <property type="evidence" value="ECO:0007669"/>
    <property type="project" value="UniProtKB-EC"/>
</dbReference>
<dbReference type="PANTHER" id="PTHR18934:SF145">
    <property type="entry name" value="ATP-DEPENDENT RNA HELICASE DHX57-RELATED"/>
    <property type="match status" value="1"/>
</dbReference>
<dbReference type="SMART" id="SM00490">
    <property type="entry name" value="HELICc"/>
    <property type="match status" value="1"/>
</dbReference>
<feature type="compositionally biased region" description="Polar residues" evidence="7">
    <location>
        <begin position="342"/>
        <end position="353"/>
    </location>
</feature>
<organism evidence="10 11">
    <name type="scientific">Nannochloropsis salina CCMP1776</name>
    <dbReference type="NCBI Taxonomy" id="1027361"/>
    <lineage>
        <taxon>Eukaryota</taxon>
        <taxon>Sar</taxon>
        <taxon>Stramenopiles</taxon>
        <taxon>Ochrophyta</taxon>
        <taxon>Eustigmatophyceae</taxon>
        <taxon>Eustigmatales</taxon>
        <taxon>Monodopsidaceae</taxon>
        <taxon>Microchloropsis</taxon>
        <taxon>Microchloropsis salina</taxon>
    </lineage>
</organism>
<keyword evidence="11" id="KW-1185">Reference proteome</keyword>
<dbReference type="InterPro" id="IPR056328">
    <property type="entry name" value="DSRM_DHX29"/>
</dbReference>
<dbReference type="GO" id="GO:0005524">
    <property type="term" value="F:ATP binding"/>
    <property type="evidence" value="ECO:0007669"/>
    <property type="project" value="UniProtKB-KW"/>
</dbReference>
<dbReference type="FunFam" id="3.40.50.300:FF:000500">
    <property type="entry name" value="ATP-dependent RNA helicase DHX29"/>
    <property type="match status" value="1"/>
</dbReference>
<evidence type="ECO:0000256" key="7">
    <source>
        <dbReference type="SAM" id="MobiDB-lite"/>
    </source>
</evidence>
<evidence type="ECO:0000256" key="6">
    <source>
        <dbReference type="ARBA" id="ARBA00047984"/>
    </source>
</evidence>
<dbReference type="InterPro" id="IPR011709">
    <property type="entry name" value="DEAD-box_helicase_OB_fold"/>
</dbReference>
<dbReference type="SMART" id="SM00847">
    <property type="entry name" value="HA2"/>
    <property type="match status" value="1"/>
</dbReference>
<dbReference type="InterPro" id="IPR059023">
    <property type="entry name" value="RNA_hel_CTD"/>
</dbReference>
<dbReference type="GO" id="GO:0016787">
    <property type="term" value="F:hydrolase activity"/>
    <property type="evidence" value="ECO:0007669"/>
    <property type="project" value="UniProtKB-KW"/>
</dbReference>
<evidence type="ECO:0000256" key="2">
    <source>
        <dbReference type="ARBA" id="ARBA00022741"/>
    </source>
</evidence>
<proteinExistence type="predicted"/>
<comment type="catalytic activity">
    <reaction evidence="6">
        <text>ATP + H2O = ADP + phosphate + H(+)</text>
        <dbReference type="Rhea" id="RHEA:13065"/>
        <dbReference type="ChEBI" id="CHEBI:15377"/>
        <dbReference type="ChEBI" id="CHEBI:15378"/>
        <dbReference type="ChEBI" id="CHEBI:30616"/>
        <dbReference type="ChEBI" id="CHEBI:43474"/>
        <dbReference type="ChEBI" id="CHEBI:456216"/>
        <dbReference type="EC" id="3.6.4.13"/>
    </reaction>
</comment>
<dbReference type="CDD" id="cd18791">
    <property type="entry name" value="SF2_C_RHA"/>
    <property type="match status" value="1"/>
</dbReference>
<feature type="region of interest" description="Disordered" evidence="7">
    <location>
        <begin position="231"/>
        <end position="250"/>
    </location>
</feature>
<feature type="domain" description="Helicase C-terminal" evidence="9">
    <location>
        <begin position="982"/>
        <end position="1167"/>
    </location>
</feature>
<evidence type="ECO:0000259" key="8">
    <source>
        <dbReference type="PROSITE" id="PS51192"/>
    </source>
</evidence>
<dbReference type="Proteomes" id="UP000355283">
    <property type="component" value="Unassembled WGS sequence"/>
</dbReference>
<keyword evidence="4" id="KW-0347">Helicase</keyword>
<dbReference type="InterPro" id="IPR007502">
    <property type="entry name" value="Helicase-assoc_dom"/>
</dbReference>
<accession>A0A4D9D2D0</accession>
<comment type="caution">
    <text evidence="10">The sequence shown here is derived from an EMBL/GenBank/DDBJ whole genome shotgun (WGS) entry which is preliminary data.</text>
</comment>
<dbReference type="Pfam" id="PF00270">
    <property type="entry name" value="DEAD"/>
    <property type="match status" value="1"/>
</dbReference>
<feature type="compositionally biased region" description="Polar residues" evidence="7">
    <location>
        <begin position="431"/>
        <end position="447"/>
    </location>
</feature>
<dbReference type="Pfam" id="PF26026">
    <property type="entry name" value="RNA_hel_CTD"/>
    <property type="match status" value="1"/>
</dbReference>
<dbReference type="PANTHER" id="PTHR18934">
    <property type="entry name" value="ATP-DEPENDENT RNA HELICASE"/>
    <property type="match status" value="1"/>
</dbReference>
<protein>
    <recommendedName>
        <fullName evidence="1">RNA helicase</fullName>
        <ecNumber evidence="1">3.6.4.13</ecNumber>
    </recommendedName>
</protein>
<evidence type="ECO:0000259" key="9">
    <source>
        <dbReference type="PROSITE" id="PS51194"/>
    </source>
</evidence>
<dbReference type="InterPro" id="IPR011545">
    <property type="entry name" value="DEAD/DEAH_box_helicase_dom"/>
</dbReference>
<dbReference type="Gene3D" id="1.20.120.1080">
    <property type="match status" value="1"/>
</dbReference>
<dbReference type="Pfam" id="PF21010">
    <property type="entry name" value="HA2_C"/>
    <property type="match status" value="1"/>
</dbReference>
<dbReference type="Pfam" id="PF00271">
    <property type="entry name" value="Helicase_C"/>
    <property type="match status" value="1"/>
</dbReference>
<feature type="compositionally biased region" description="Acidic residues" evidence="7">
    <location>
        <begin position="309"/>
        <end position="319"/>
    </location>
</feature>
<feature type="region of interest" description="Disordered" evidence="7">
    <location>
        <begin position="277"/>
        <end position="451"/>
    </location>
</feature>
<evidence type="ECO:0000313" key="10">
    <source>
        <dbReference type="EMBL" id="TFJ85590.1"/>
    </source>
</evidence>
<dbReference type="Gene3D" id="3.40.50.300">
    <property type="entry name" value="P-loop containing nucleotide triphosphate hydrolases"/>
    <property type="match status" value="2"/>
</dbReference>
<dbReference type="SMART" id="SM00487">
    <property type="entry name" value="DEXDc"/>
    <property type="match status" value="1"/>
</dbReference>
<dbReference type="InterPro" id="IPR027417">
    <property type="entry name" value="P-loop_NTPase"/>
</dbReference>
<evidence type="ECO:0000313" key="11">
    <source>
        <dbReference type="Proteomes" id="UP000355283"/>
    </source>
</evidence>
<evidence type="ECO:0000256" key="5">
    <source>
        <dbReference type="ARBA" id="ARBA00022840"/>
    </source>
</evidence>
<reference evidence="10 11" key="1">
    <citation type="submission" date="2019-01" db="EMBL/GenBank/DDBJ databases">
        <title>Nuclear Genome Assembly of the Microalgal Biofuel strain Nannochloropsis salina CCMP1776.</title>
        <authorList>
            <person name="Hovde B."/>
        </authorList>
    </citation>
    <scope>NUCLEOTIDE SEQUENCE [LARGE SCALE GENOMIC DNA]</scope>
    <source>
        <strain evidence="10 11">CCMP1776</strain>
    </source>
</reference>
<feature type="compositionally biased region" description="Acidic residues" evidence="7">
    <location>
        <begin position="371"/>
        <end position="381"/>
    </location>
</feature>
<feature type="region of interest" description="Disordered" evidence="7">
    <location>
        <begin position="1569"/>
        <end position="1589"/>
    </location>
</feature>
<gene>
    <name evidence="10" type="ORF">NSK_003099</name>
</gene>
<feature type="domain" description="Helicase ATP-binding" evidence="8">
    <location>
        <begin position="702"/>
        <end position="874"/>
    </location>
</feature>
<dbReference type="EC" id="3.6.4.13" evidence="1"/>
<dbReference type="GO" id="GO:0003723">
    <property type="term" value="F:RNA binding"/>
    <property type="evidence" value="ECO:0007669"/>
    <property type="project" value="TreeGrafter"/>
</dbReference>
<keyword evidence="2" id="KW-0547">Nucleotide-binding</keyword>
<dbReference type="InterPro" id="IPR014001">
    <property type="entry name" value="Helicase_ATP-bd"/>
</dbReference>
<name>A0A4D9D2D0_9STRA</name>
<dbReference type="InterPro" id="IPR001650">
    <property type="entry name" value="Helicase_C-like"/>
</dbReference>
<dbReference type="SUPFAM" id="SSF52540">
    <property type="entry name" value="P-loop containing nucleoside triphosphate hydrolases"/>
    <property type="match status" value="1"/>
</dbReference>
<keyword evidence="5" id="KW-0067">ATP-binding</keyword>
<keyword evidence="3" id="KW-0378">Hydrolase</keyword>